<evidence type="ECO:0008006" key="5">
    <source>
        <dbReference type="Google" id="ProtNLM"/>
    </source>
</evidence>
<feature type="chain" id="PRO_5027580423" description="DUF4148 domain-containing protein" evidence="2">
    <location>
        <begin position="25"/>
        <end position="78"/>
    </location>
</feature>
<dbReference type="RefSeq" id="WP_222877441.1">
    <property type="nucleotide sequence ID" value="NZ_AP023361.1"/>
</dbReference>
<evidence type="ECO:0000313" key="3">
    <source>
        <dbReference type="EMBL" id="BCJ90842.1"/>
    </source>
</evidence>
<feature type="signal peptide" evidence="2">
    <location>
        <begin position="1"/>
        <end position="24"/>
    </location>
</feature>
<dbReference type="KEGG" id="tso:IZ6_15770"/>
<keyword evidence="2" id="KW-0732">Signal</keyword>
<evidence type="ECO:0000256" key="2">
    <source>
        <dbReference type="SAM" id="SignalP"/>
    </source>
</evidence>
<dbReference type="Proteomes" id="UP000515317">
    <property type="component" value="Chromosome"/>
</dbReference>
<evidence type="ECO:0000256" key="1">
    <source>
        <dbReference type="SAM" id="MobiDB-lite"/>
    </source>
</evidence>
<reference evidence="3 4" key="1">
    <citation type="submission" date="2020-08" db="EMBL/GenBank/DDBJ databases">
        <title>Genome sequence of Rhizobiales bacterium strain IZ6.</title>
        <authorList>
            <person name="Nakai R."/>
            <person name="Naganuma T."/>
        </authorList>
    </citation>
    <scope>NUCLEOTIDE SEQUENCE [LARGE SCALE GENOMIC DNA]</scope>
    <source>
        <strain evidence="3 4">IZ6</strain>
    </source>
</reference>
<keyword evidence="4" id="KW-1185">Reference proteome</keyword>
<name>A0A6S6QUA4_9HYPH</name>
<dbReference type="AlphaFoldDB" id="A0A6S6QUA4"/>
<feature type="compositionally biased region" description="Basic and acidic residues" evidence="1">
    <location>
        <begin position="62"/>
        <end position="78"/>
    </location>
</feature>
<accession>A0A6S6QUA4</accession>
<dbReference type="EMBL" id="AP023361">
    <property type="protein sequence ID" value="BCJ90842.1"/>
    <property type="molecule type" value="Genomic_DNA"/>
</dbReference>
<organism evidence="3 4">
    <name type="scientific">Terrihabitans soli</name>
    <dbReference type="NCBI Taxonomy" id="708113"/>
    <lineage>
        <taxon>Bacteria</taxon>
        <taxon>Pseudomonadati</taxon>
        <taxon>Pseudomonadota</taxon>
        <taxon>Alphaproteobacteria</taxon>
        <taxon>Hyphomicrobiales</taxon>
        <taxon>Terrihabitans</taxon>
    </lineage>
</organism>
<sequence>MTSFSRALILAGLVSVAGVSGALADGSNRNAARINEGAQASQQAPVLQEGRSAAVEGYLQKQENRNFLTDRRSSDDNN</sequence>
<gene>
    <name evidence="3" type="ORF">IZ6_15770</name>
</gene>
<protein>
    <recommendedName>
        <fullName evidence="5">DUF4148 domain-containing protein</fullName>
    </recommendedName>
</protein>
<proteinExistence type="predicted"/>
<feature type="region of interest" description="Disordered" evidence="1">
    <location>
        <begin position="58"/>
        <end position="78"/>
    </location>
</feature>
<evidence type="ECO:0000313" key="4">
    <source>
        <dbReference type="Proteomes" id="UP000515317"/>
    </source>
</evidence>